<feature type="transmembrane region" description="Helical" evidence="1">
    <location>
        <begin position="319"/>
        <end position="340"/>
    </location>
</feature>
<evidence type="ECO:0000313" key="2">
    <source>
        <dbReference type="EMBL" id="OCK43350.1"/>
    </source>
</evidence>
<dbReference type="PANTHER" id="PTHR31061">
    <property type="entry name" value="LD22376P"/>
    <property type="match status" value="1"/>
</dbReference>
<dbReference type="STRING" id="447689.BA195_01205"/>
<keyword evidence="1" id="KW-0812">Transmembrane</keyword>
<gene>
    <name evidence="2" type="ORF">BA195_01205</name>
</gene>
<feature type="transmembrane region" description="Helical" evidence="1">
    <location>
        <begin position="176"/>
        <end position="198"/>
    </location>
</feature>
<reference evidence="2 3" key="1">
    <citation type="submission" date="2016-06" db="EMBL/GenBank/DDBJ databases">
        <title>Draft Genome Sequence of Tenacibaculum soleae UCD-KL19.</title>
        <authorList>
            <person name="Eisen J.A."/>
            <person name="Coil D.A."/>
            <person name="Lujan K.M."/>
        </authorList>
    </citation>
    <scope>NUCLEOTIDE SEQUENCE [LARGE SCALE GENOMIC DNA]</scope>
    <source>
        <strain evidence="2 3">UCD-KL19</strain>
    </source>
</reference>
<protein>
    <recommendedName>
        <fullName evidence="4">DUF5009 domain-containing protein</fullName>
    </recommendedName>
</protein>
<feature type="transmembrane region" description="Helical" evidence="1">
    <location>
        <begin position="30"/>
        <end position="47"/>
    </location>
</feature>
<feature type="transmembrane region" description="Helical" evidence="1">
    <location>
        <begin position="210"/>
        <end position="227"/>
    </location>
</feature>
<dbReference type="AlphaFoldDB" id="A0A1B9Y0M6"/>
<feature type="transmembrane region" description="Helical" evidence="1">
    <location>
        <begin position="118"/>
        <end position="136"/>
    </location>
</feature>
<evidence type="ECO:0008006" key="4">
    <source>
        <dbReference type="Google" id="ProtNLM"/>
    </source>
</evidence>
<dbReference type="PANTHER" id="PTHR31061:SF24">
    <property type="entry name" value="LD22376P"/>
    <property type="match status" value="1"/>
</dbReference>
<keyword evidence="1" id="KW-0472">Membrane</keyword>
<feature type="transmembrane region" description="Helical" evidence="1">
    <location>
        <begin position="278"/>
        <end position="299"/>
    </location>
</feature>
<dbReference type="EMBL" id="MAKX01000001">
    <property type="protein sequence ID" value="OCK43350.1"/>
    <property type="molecule type" value="Genomic_DNA"/>
</dbReference>
<dbReference type="Proteomes" id="UP000093186">
    <property type="component" value="Unassembled WGS sequence"/>
</dbReference>
<sequence>MIIVNTPGSWSHVYKPLLHAKWNGCTPADLVFPSFLFVIGMSLFISFKKMFKLPHATVAKKITKRAFLIFLIGLLLNWFPFYNTSFTDLRFFGVLQRIALAFFFAGLLILLLKKTNAILIACISLMLAHWGILFFYGDADKYLTLAGNIGRQLDIMIFGEAHLYKGYGIPFDPEGLLGTLSSIAQILLGYFITSLALSNKKNSLQKIKQLLLTATAMLVSAIIWNIFYPINKSLWTGSYVLYTSSILLFIWVLLIYIIDYKKITRWTFTFNVFGINPLISYILSILFIKIFASVIVFKNTNLYAYLYNVIFQPIFGNKLGSLLFAIAFTFFIWLFAYWLFKKNKIIKI</sequence>
<organism evidence="2 3">
    <name type="scientific">Tenacibaculum soleae</name>
    <dbReference type="NCBI Taxonomy" id="447689"/>
    <lineage>
        <taxon>Bacteria</taxon>
        <taxon>Pseudomonadati</taxon>
        <taxon>Bacteroidota</taxon>
        <taxon>Flavobacteriia</taxon>
        <taxon>Flavobacteriales</taxon>
        <taxon>Flavobacteriaceae</taxon>
        <taxon>Tenacibaculum</taxon>
    </lineage>
</organism>
<comment type="caution">
    <text evidence="2">The sequence shown here is derived from an EMBL/GenBank/DDBJ whole genome shotgun (WGS) entry which is preliminary data.</text>
</comment>
<feature type="transmembrane region" description="Helical" evidence="1">
    <location>
        <begin position="91"/>
        <end position="111"/>
    </location>
</feature>
<accession>A0A1B9Y0M6</accession>
<feature type="transmembrane region" description="Helical" evidence="1">
    <location>
        <begin position="67"/>
        <end position="85"/>
    </location>
</feature>
<keyword evidence="3" id="KW-1185">Reference proteome</keyword>
<feature type="transmembrane region" description="Helical" evidence="1">
    <location>
        <begin position="239"/>
        <end position="258"/>
    </location>
</feature>
<evidence type="ECO:0000313" key="3">
    <source>
        <dbReference type="Proteomes" id="UP000093186"/>
    </source>
</evidence>
<name>A0A1B9Y0M6_9FLAO</name>
<evidence type="ECO:0000256" key="1">
    <source>
        <dbReference type="SAM" id="Phobius"/>
    </source>
</evidence>
<proteinExistence type="predicted"/>
<keyword evidence="1" id="KW-1133">Transmembrane helix</keyword>